<feature type="non-terminal residue" evidence="6">
    <location>
        <position position="113"/>
    </location>
</feature>
<dbReference type="Proteomes" id="UP000780801">
    <property type="component" value="Unassembled WGS sequence"/>
</dbReference>
<keyword evidence="3" id="KW-0964">Secreted</keyword>
<evidence type="ECO:0000256" key="1">
    <source>
        <dbReference type="ARBA" id="ARBA00004340"/>
    </source>
</evidence>
<keyword evidence="7" id="KW-1185">Reference proteome</keyword>
<organism evidence="6 7">
    <name type="scientific">Lunasporangiospora selenospora</name>
    <dbReference type="NCBI Taxonomy" id="979761"/>
    <lineage>
        <taxon>Eukaryota</taxon>
        <taxon>Fungi</taxon>
        <taxon>Fungi incertae sedis</taxon>
        <taxon>Mucoromycota</taxon>
        <taxon>Mortierellomycotina</taxon>
        <taxon>Mortierellomycetes</taxon>
        <taxon>Mortierellales</taxon>
        <taxon>Mortierellaceae</taxon>
        <taxon>Lunasporangiospora</taxon>
    </lineage>
</organism>
<comment type="subcellular location">
    <subcellularLocation>
        <location evidence="1">Host cell</location>
    </subcellularLocation>
    <subcellularLocation>
        <location evidence="2">Secreted</location>
    </subcellularLocation>
</comment>
<comment type="caution">
    <text evidence="6">The sequence shown here is derived from an EMBL/GenBank/DDBJ whole genome shotgun (WGS) entry which is preliminary data.</text>
</comment>
<evidence type="ECO:0000313" key="6">
    <source>
        <dbReference type="EMBL" id="KAF9577054.1"/>
    </source>
</evidence>
<feature type="domain" description="Crinkler effector protein N-terminal" evidence="5">
    <location>
        <begin position="5"/>
        <end position="108"/>
    </location>
</feature>
<dbReference type="OrthoDB" id="2409492at2759"/>
<proteinExistence type="predicted"/>
<dbReference type="GO" id="GO:0043657">
    <property type="term" value="C:host cell"/>
    <property type="evidence" value="ECO:0007669"/>
    <property type="project" value="UniProtKB-SubCell"/>
</dbReference>
<dbReference type="AlphaFoldDB" id="A0A9P6FKR4"/>
<evidence type="ECO:0000256" key="3">
    <source>
        <dbReference type="ARBA" id="ARBA00022525"/>
    </source>
</evidence>
<accession>A0A9P6FKR4</accession>
<reference evidence="6" key="1">
    <citation type="journal article" date="2020" name="Fungal Divers.">
        <title>Resolving the Mortierellaceae phylogeny through synthesis of multi-gene phylogenetics and phylogenomics.</title>
        <authorList>
            <person name="Vandepol N."/>
            <person name="Liber J."/>
            <person name="Desiro A."/>
            <person name="Na H."/>
            <person name="Kennedy M."/>
            <person name="Barry K."/>
            <person name="Grigoriev I.V."/>
            <person name="Miller A.N."/>
            <person name="O'Donnell K."/>
            <person name="Stajich J.E."/>
            <person name="Bonito G."/>
        </authorList>
    </citation>
    <scope>NUCLEOTIDE SEQUENCE</scope>
    <source>
        <strain evidence="6">KOD1015</strain>
    </source>
</reference>
<dbReference type="Pfam" id="PF20147">
    <property type="entry name" value="Crinkler"/>
    <property type="match status" value="1"/>
</dbReference>
<evidence type="ECO:0000256" key="4">
    <source>
        <dbReference type="SAM" id="MobiDB-lite"/>
    </source>
</evidence>
<protein>
    <recommendedName>
        <fullName evidence="5">Crinkler effector protein N-terminal domain-containing protein</fullName>
    </recommendedName>
</protein>
<evidence type="ECO:0000259" key="5">
    <source>
        <dbReference type="Pfam" id="PF20147"/>
    </source>
</evidence>
<dbReference type="EMBL" id="JAABOA010005374">
    <property type="protein sequence ID" value="KAF9577054.1"/>
    <property type="molecule type" value="Genomic_DNA"/>
</dbReference>
<feature type="region of interest" description="Disordered" evidence="4">
    <location>
        <begin position="92"/>
        <end position="113"/>
    </location>
</feature>
<dbReference type="InterPro" id="IPR045379">
    <property type="entry name" value="Crinkler_N"/>
</dbReference>
<gene>
    <name evidence="6" type="ORF">BGW38_007989</name>
</gene>
<dbReference type="GO" id="GO:0005576">
    <property type="term" value="C:extracellular region"/>
    <property type="evidence" value="ECO:0007669"/>
    <property type="project" value="UniProtKB-SubCell"/>
</dbReference>
<evidence type="ECO:0000313" key="7">
    <source>
        <dbReference type="Proteomes" id="UP000780801"/>
    </source>
</evidence>
<name>A0A9P6FKR4_9FUNG</name>
<sequence>MSQSLTLFCLVDGKATSNAFSVKVPLSDTVNDLKNAIKTEKTPEFDDIAADKLTLWRVFIPIPEDDEDEQPILLNNIVTKDKKILGPRTRLSTLFPESPDEDPYILVQRPPPQ</sequence>
<evidence type="ECO:0000256" key="2">
    <source>
        <dbReference type="ARBA" id="ARBA00004613"/>
    </source>
</evidence>